<dbReference type="CDD" id="cd00054">
    <property type="entry name" value="EGF_CA"/>
    <property type="match status" value="1"/>
</dbReference>
<dbReference type="InterPro" id="IPR000742">
    <property type="entry name" value="EGF"/>
</dbReference>
<dbReference type="PROSITE" id="PS00107">
    <property type="entry name" value="PROTEIN_KINASE_ATP"/>
    <property type="match status" value="1"/>
</dbReference>
<dbReference type="PROSITE" id="PS00108">
    <property type="entry name" value="PROTEIN_KINASE_ST"/>
    <property type="match status" value="1"/>
</dbReference>
<comment type="similarity">
    <text evidence="18">Belongs to the protein kinase superfamily. Ser/Thr protein kinase family.</text>
</comment>
<keyword evidence="5 21" id="KW-0812">Transmembrane</keyword>
<keyword evidence="14" id="KW-0675">Receptor</keyword>
<dbReference type="PANTHER" id="PTHR47976">
    <property type="entry name" value="G-TYPE LECTIN S-RECEPTOR-LIKE SERINE/THREONINE-PROTEIN KINASE SD2-5"/>
    <property type="match status" value="1"/>
</dbReference>
<reference evidence="27" key="1">
    <citation type="journal article" date="2013" name="Science">
        <title>The Amborella genome and the evolution of flowering plants.</title>
        <authorList>
            <consortium name="Amborella Genome Project"/>
        </authorList>
    </citation>
    <scope>NUCLEOTIDE SEQUENCE [LARGE SCALE GENOMIC DNA]</scope>
</reference>
<evidence type="ECO:0000256" key="4">
    <source>
        <dbReference type="ARBA" id="ARBA00022679"/>
    </source>
</evidence>
<keyword evidence="2 18" id="KW-0723">Serine/threonine-protein kinase</keyword>
<evidence type="ECO:0000256" key="19">
    <source>
        <dbReference type="PROSITE-ProRule" id="PRU00076"/>
    </source>
</evidence>
<feature type="transmembrane region" description="Helical" evidence="21">
    <location>
        <begin position="437"/>
        <end position="460"/>
    </location>
</feature>
<evidence type="ECO:0000256" key="17">
    <source>
        <dbReference type="ARBA" id="ARBA00048679"/>
    </source>
</evidence>
<evidence type="ECO:0000256" key="2">
    <source>
        <dbReference type="ARBA" id="ARBA00022527"/>
    </source>
</evidence>
<keyword evidence="4 18" id="KW-0808">Transferase</keyword>
<evidence type="ECO:0000256" key="11">
    <source>
        <dbReference type="ARBA" id="ARBA00022989"/>
    </source>
</evidence>
<name>W1PF80_AMBTC</name>
<dbReference type="PROSITE" id="PS50026">
    <property type="entry name" value="EGF_3"/>
    <property type="match status" value="1"/>
</dbReference>
<dbReference type="HOGENOM" id="CLU_000288_116_2_1"/>
<keyword evidence="3 19" id="KW-0245">EGF-like domain</keyword>
<keyword evidence="10 18" id="KW-0067">ATP-binding</keyword>
<keyword evidence="8 18" id="KW-0547">Nucleotide-binding</keyword>
<dbReference type="OrthoDB" id="758220at2759"/>
<evidence type="ECO:0000256" key="21">
    <source>
        <dbReference type="SAM" id="Phobius"/>
    </source>
</evidence>
<proteinExistence type="inferred from homology"/>
<dbReference type="InterPro" id="IPR017441">
    <property type="entry name" value="Protein_kinase_ATP_BS"/>
</dbReference>
<dbReference type="Gramene" id="ERN05705">
    <property type="protein sequence ID" value="ERN05705"/>
    <property type="gene ID" value="AMTR_s00006p00234620"/>
</dbReference>
<dbReference type="SUPFAM" id="SSF51110">
    <property type="entry name" value="alpha-D-mannose-specific plant lectins"/>
    <property type="match status" value="1"/>
</dbReference>
<dbReference type="SUPFAM" id="SSF57196">
    <property type="entry name" value="EGF/Laminin"/>
    <property type="match status" value="1"/>
</dbReference>
<dbReference type="GO" id="GO:0106310">
    <property type="term" value="F:protein serine kinase activity"/>
    <property type="evidence" value="ECO:0007669"/>
    <property type="project" value="RHEA"/>
</dbReference>
<organism evidence="26 27">
    <name type="scientific">Amborella trichopoda</name>
    <dbReference type="NCBI Taxonomy" id="13333"/>
    <lineage>
        <taxon>Eukaryota</taxon>
        <taxon>Viridiplantae</taxon>
        <taxon>Streptophyta</taxon>
        <taxon>Embryophyta</taxon>
        <taxon>Tracheophyta</taxon>
        <taxon>Spermatophyta</taxon>
        <taxon>Magnoliopsida</taxon>
        <taxon>Amborellales</taxon>
        <taxon>Amborellaceae</taxon>
        <taxon>Amborella</taxon>
    </lineage>
</organism>
<evidence type="ECO:0000256" key="18">
    <source>
        <dbReference type="PIRNR" id="PIRNR000641"/>
    </source>
</evidence>
<dbReference type="eggNOG" id="ENOG502QT6D">
    <property type="taxonomic scope" value="Eukaryota"/>
</dbReference>
<dbReference type="InterPro" id="IPR008271">
    <property type="entry name" value="Ser/Thr_kinase_AS"/>
</dbReference>
<dbReference type="PIRSF" id="PIRSF000641">
    <property type="entry name" value="SRK"/>
    <property type="match status" value="1"/>
</dbReference>
<feature type="binding site" evidence="20">
    <location>
        <position position="525"/>
    </location>
    <ligand>
        <name>ATP</name>
        <dbReference type="ChEBI" id="CHEBI:30616"/>
    </ligand>
</feature>
<dbReference type="STRING" id="13333.W1PF80"/>
<evidence type="ECO:0000313" key="26">
    <source>
        <dbReference type="EMBL" id="ERN05705.1"/>
    </source>
</evidence>
<evidence type="ECO:0000259" key="24">
    <source>
        <dbReference type="PROSITE" id="PS50026"/>
    </source>
</evidence>
<dbReference type="SMART" id="SM00179">
    <property type="entry name" value="EGF_CA"/>
    <property type="match status" value="1"/>
</dbReference>
<dbReference type="Pfam" id="PF01453">
    <property type="entry name" value="B_lectin"/>
    <property type="match status" value="1"/>
</dbReference>
<dbReference type="GO" id="GO:0005509">
    <property type="term" value="F:calcium ion binding"/>
    <property type="evidence" value="ECO:0007669"/>
    <property type="project" value="InterPro"/>
</dbReference>
<keyword evidence="6 22" id="KW-0732">Signal</keyword>
<dbReference type="EC" id="2.7.11.1" evidence="18"/>
<keyword evidence="7" id="KW-0430">Lectin</keyword>
<evidence type="ECO:0000256" key="10">
    <source>
        <dbReference type="ARBA" id="ARBA00022840"/>
    </source>
</evidence>
<dbReference type="GO" id="GO:0030246">
    <property type="term" value="F:carbohydrate binding"/>
    <property type="evidence" value="ECO:0007669"/>
    <property type="project" value="UniProtKB-KW"/>
</dbReference>
<evidence type="ECO:0000313" key="27">
    <source>
        <dbReference type="Proteomes" id="UP000017836"/>
    </source>
</evidence>
<gene>
    <name evidence="26" type="ORF">AMTR_s00006p00234620</name>
</gene>
<feature type="domain" description="EGF-like" evidence="24">
    <location>
        <begin position="290"/>
        <end position="327"/>
    </location>
</feature>
<dbReference type="GO" id="GO:0004672">
    <property type="term" value="F:protein kinase activity"/>
    <property type="evidence" value="ECO:0000318"/>
    <property type="project" value="GO_Central"/>
</dbReference>
<comment type="subcellular location">
    <subcellularLocation>
        <location evidence="1">Membrane</location>
        <topology evidence="1">Single-pass type I membrane protein</topology>
    </subcellularLocation>
</comment>
<dbReference type="Gene3D" id="1.10.510.10">
    <property type="entry name" value="Transferase(Phosphotransferase) domain 1"/>
    <property type="match status" value="1"/>
</dbReference>
<keyword evidence="13" id="KW-1015">Disulfide bond</keyword>
<keyword evidence="12 21" id="KW-0472">Membrane</keyword>
<dbReference type="KEGG" id="atr:18433889"/>
<feature type="signal peptide" evidence="22">
    <location>
        <begin position="1"/>
        <end position="20"/>
    </location>
</feature>
<dbReference type="Pfam" id="PF00069">
    <property type="entry name" value="Pkinase"/>
    <property type="match status" value="1"/>
</dbReference>
<accession>W1PF80</accession>
<keyword evidence="11 21" id="KW-1133">Transmembrane helix</keyword>
<evidence type="ECO:0000256" key="13">
    <source>
        <dbReference type="ARBA" id="ARBA00023157"/>
    </source>
</evidence>
<evidence type="ECO:0000256" key="15">
    <source>
        <dbReference type="ARBA" id="ARBA00023180"/>
    </source>
</evidence>
<comment type="catalytic activity">
    <reaction evidence="17 18">
        <text>L-seryl-[protein] + ATP = O-phospho-L-seryl-[protein] + ADP + H(+)</text>
        <dbReference type="Rhea" id="RHEA:17989"/>
        <dbReference type="Rhea" id="RHEA-COMP:9863"/>
        <dbReference type="Rhea" id="RHEA-COMP:11604"/>
        <dbReference type="ChEBI" id="CHEBI:15378"/>
        <dbReference type="ChEBI" id="CHEBI:29999"/>
        <dbReference type="ChEBI" id="CHEBI:30616"/>
        <dbReference type="ChEBI" id="CHEBI:83421"/>
        <dbReference type="ChEBI" id="CHEBI:456216"/>
        <dbReference type="EC" id="2.7.11.1"/>
    </reaction>
</comment>
<evidence type="ECO:0000256" key="12">
    <source>
        <dbReference type="ARBA" id="ARBA00023136"/>
    </source>
</evidence>
<dbReference type="FunFam" id="3.30.200.20:FF:000059">
    <property type="entry name" value="S-receptor-like serine/threonine-protein kinase"/>
    <property type="match status" value="1"/>
</dbReference>
<dbReference type="Gene3D" id="3.30.200.20">
    <property type="entry name" value="Phosphorylase Kinase, domain 1"/>
    <property type="match status" value="1"/>
</dbReference>
<keyword evidence="15" id="KW-0325">Glycoprotein</keyword>
<comment type="catalytic activity">
    <reaction evidence="16 18">
        <text>L-threonyl-[protein] + ATP = O-phospho-L-threonyl-[protein] + ADP + H(+)</text>
        <dbReference type="Rhea" id="RHEA:46608"/>
        <dbReference type="Rhea" id="RHEA-COMP:11060"/>
        <dbReference type="Rhea" id="RHEA-COMP:11605"/>
        <dbReference type="ChEBI" id="CHEBI:15378"/>
        <dbReference type="ChEBI" id="CHEBI:30013"/>
        <dbReference type="ChEBI" id="CHEBI:30616"/>
        <dbReference type="ChEBI" id="CHEBI:61977"/>
        <dbReference type="ChEBI" id="CHEBI:456216"/>
        <dbReference type="EC" id="2.7.11.1"/>
    </reaction>
</comment>
<dbReference type="CDD" id="cd14066">
    <property type="entry name" value="STKc_IRAK"/>
    <property type="match status" value="1"/>
</dbReference>
<dbReference type="EMBL" id="KI393980">
    <property type="protein sequence ID" value="ERN05705.1"/>
    <property type="molecule type" value="Genomic_DNA"/>
</dbReference>
<dbReference type="InterPro" id="IPR051343">
    <property type="entry name" value="G-type_lectin_kinases/EP1-like"/>
</dbReference>
<protein>
    <recommendedName>
        <fullName evidence="18">Receptor-like serine/threonine-protein kinase</fullName>
        <ecNumber evidence="18">2.7.11.1</ecNumber>
    </recommendedName>
</protein>
<evidence type="ECO:0000256" key="22">
    <source>
        <dbReference type="SAM" id="SignalP"/>
    </source>
</evidence>
<dbReference type="Proteomes" id="UP000017836">
    <property type="component" value="Unassembled WGS sequence"/>
</dbReference>
<sequence>MAAILLVQFLLLVAIPVTRAQSPAAQNISLGSSLSTNPSGNNRSYWLSPSGFFAFGLYPLPNTQTFLVGIWLDKTPEKTLVWCANRDSAPLSTGYSIILTTSGSLILRSPQSQAQVIPLISDNLVPTSFAAIRDDGNFVLYASNGTVWQSFDSPTDTILPGQNLKTDAQLYSSFSETNHSKGKYMLNMPDLQLYYLAHGSMTNFDVRDSYWSTQLQGVRSNLTLILEPDGRLHFSDSSNSSEGELTGSDSSAVLYRATLGVDGNFRRFSYALDPNGAMTMNSNPWSWIPDSNPCQIKGRCGLNSFCKANDNSYSCMCPSGFESKDPLDMSQGCERNFSIIAECRRERGNGNLNVAEMESLEMVDNAYENLTLSQERCKQACLDDCSCALVLFINMQCKKQALPLKYMKQSSGALTQKTFVKVGSFASNPTPSRRKPIIWATIVLAACSFLLTLIIGFLCVQSRVSRYKKFRARSNSDVEDSSLRLFSYEELEDATGRFLESLGKGSFGAVFKGELPNGVNIAVKKLHGLIEDGEREFRSELTTIGKTHHKNLVQLLGYCDEGSHRLLVYQFMSNGSLANVMFNPETRPNWAQRVEISLGIARGVLYLHEECETQIIHCDIKPQNILLDNNFTPKISDFGLAKLMGEDQTRTFTDMRGTRGYVAPEWHRNLPITVKVDVYSFGIMLLEIICCRKRIEMDAPEEEIILFEWVYNCFETRNLKKLVGVEEVEMRGLQRMVMVGLWCVQEDPSVRPSMRKVVSMLDGTLDVQSPPNPSQFL</sequence>
<evidence type="ECO:0000256" key="8">
    <source>
        <dbReference type="ARBA" id="ARBA00022741"/>
    </source>
</evidence>
<dbReference type="FunFam" id="1.10.510.10:FF:000237">
    <property type="entry name" value="G-type lectin S-receptor-like serine/threonine-protein kinase"/>
    <property type="match status" value="1"/>
</dbReference>
<dbReference type="InterPro" id="IPR000719">
    <property type="entry name" value="Prot_kinase_dom"/>
</dbReference>
<evidence type="ECO:0000259" key="23">
    <source>
        <dbReference type="PROSITE" id="PS50011"/>
    </source>
</evidence>
<evidence type="ECO:0000256" key="7">
    <source>
        <dbReference type="ARBA" id="ARBA00022734"/>
    </source>
</evidence>
<dbReference type="SUPFAM" id="SSF56112">
    <property type="entry name" value="Protein kinase-like (PK-like)"/>
    <property type="match status" value="1"/>
</dbReference>
<dbReference type="PROSITE" id="PS50011">
    <property type="entry name" value="PROTEIN_KINASE_DOM"/>
    <property type="match status" value="1"/>
</dbReference>
<feature type="chain" id="PRO_5004807426" description="Receptor-like serine/threonine-protein kinase" evidence="22">
    <location>
        <begin position="21"/>
        <end position="777"/>
    </location>
</feature>
<dbReference type="InterPro" id="IPR001480">
    <property type="entry name" value="Bulb-type_lectin_dom"/>
</dbReference>
<evidence type="ECO:0000256" key="1">
    <source>
        <dbReference type="ARBA" id="ARBA00004479"/>
    </source>
</evidence>
<dbReference type="AlphaFoldDB" id="W1PF80"/>
<keyword evidence="9 18" id="KW-0418">Kinase</keyword>
<evidence type="ECO:0000256" key="20">
    <source>
        <dbReference type="PROSITE-ProRule" id="PRU10141"/>
    </source>
</evidence>
<evidence type="ECO:0000259" key="25">
    <source>
        <dbReference type="PROSITE" id="PS50927"/>
    </source>
</evidence>
<evidence type="ECO:0000256" key="5">
    <source>
        <dbReference type="ARBA" id="ARBA00022692"/>
    </source>
</evidence>
<dbReference type="PROSITE" id="PS50927">
    <property type="entry name" value="BULB_LECTIN"/>
    <property type="match status" value="1"/>
</dbReference>
<dbReference type="SMART" id="SM00108">
    <property type="entry name" value="B_lectin"/>
    <property type="match status" value="1"/>
</dbReference>
<dbReference type="PANTHER" id="PTHR47976:SF27">
    <property type="entry name" value="RECEPTOR-LIKE SERINE_THREONINE-PROTEIN KINASE"/>
    <property type="match status" value="1"/>
</dbReference>
<feature type="domain" description="Bulb-type lectin" evidence="25">
    <location>
        <begin position="19"/>
        <end position="153"/>
    </location>
</feature>
<evidence type="ECO:0000256" key="16">
    <source>
        <dbReference type="ARBA" id="ARBA00047899"/>
    </source>
</evidence>
<evidence type="ECO:0000256" key="6">
    <source>
        <dbReference type="ARBA" id="ARBA00022729"/>
    </source>
</evidence>
<evidence type="ECO:0000256" key="9">
    <source>
        <dbReference type="ARBA" id="ARBA00022777"/>
    </source>
</evidence>
<dbReference type="InterPro" id="IPR036426">
    <property type="entry name" value="Bulb-type_lectin_dom_sf"/>
</dbReference>
<comment type="caution">
    <text evidence="19">Lacks conserved residue(s) required for the propagation of feature annotation.</text>
</comment>
<keyword evidence="27" id="KW-1185">Reference proteome</keyword>
<dbReference type="SMART" id="SM00220">
    <property type="entry name" value="S_TKc"/>
    <property type="match status" value="1"/>
</dbReference>
<dbReference type="GO" id="GO:0005524">
    <property type="term" value="F:ATP binding"/>
    <property type="evidence" value="ECO:0007669"/>
    <property type="project" value="UniProtKB-UniRule"/>
</dbReference>
<dbReference type="InterPro" id="IPR001881">
    <property type="entry name" value="EGF-like_Ca-bd_dom"/>
</dbReference>
<dbReference type="GO" id="GO:0016020">
    <property type="term" value="C:membrane"/>
    <property type="evidence" value="ECO:0007669"/>
    <property type="project" value="UniProtKB-SubCell"/>
</dbReference>
<evidence type="ECO:0000256" key="14">
    <source>
        <dbReference type="ARBA" id="ARBA00023170"/>
    </source>
</evidence>
<dbReference type="InterPro" id="IPR024171">
    <property type="entry name" value="SRK-like_kinase"/>
</dbReference>
<feature type="domain" description="Protein kinase" evidence="23">
    <location>
        <begin position="496"/>
        <end position="765"/>
    </location>
</feature>
<dbReference type="OMA" id="EDCNCEV"/>
<dbReference type="GO" id="GO:0004674">
    <property type="term" value="F:protein serine/threonine kinase activity"/>
    <property type="evidence" value="ECO:0007669"/>
    <property type="project" value="UniProtKB-KW"/>
</dbReference>
<dbReference type="Gene3D" id="2.90.10.10">
    <property type="entry name" value="Bulb-type lectin domain"/>
    <property type="match status" value="2"/>
</dbReference>
<evidence type="ECO:0000256" key="3">
    <source>
        <dbReference type="ARBA" id="ARBA00022536"/>
    </source>
</evidence>
<dbReference type="InterPro" id="IPR011009">
    <property type="entry name" value="Kinase-like_dom_sf"/>
</dbReference>